<gene>
    <name evidence="1" type="ORF">Bpfe_007764</name>
</gene>
<evidence type="ECO:0000313" key="1">
    <source>
        <dbReference type="EMBL" id="KAK0063044.1"/>
    </source>
</evidence>
<reference evidence="1" key="2">
    <citation type="submission" date="2023-04" db="EMBL/GenBank/DDBJ databases">
        <authorList>
            <person name="Bu L."/>
            <person name="Lu L."/>
            <person name="Laidemitt M.R."/>
            <person name="Zhang S.M."/>
            <person name="Mutuku M."/>
            <person name="Mkoji G."/>
            <person name="Steinauer M."/>
            <person name="Loker E.S."/>
        </authorList>
    </citation>
    <scope>NUCLEOTIDE SEQUENCE</scope>
    <source>
        <strain evidence="1">KasaAsao</strain>
        <tissue evidence="1">Whole Snail</tissue>
    </source>
</reference>
<keyword evidence="2" id="KW-1185">Reference proteome</keyword>
<accession>A0AAD8BY63</accession>
<protein>
    <submittedName>
        <fullName evidence="1">Cell wall protein DAN4</fullName>
    </submittedName>
</protein>
<sequence length="84" mass="9067">MPYGISANDTATGFNFPVVVTLNPDFPYYGSKYSSVTIQQHGFIVFGTTGVKIYSDLSSCANNIVAIGIFVAKISNSVGNIFYR</sequence>
<name>A0AAD8BY63_BIOPF</name>
<dbReference type="AlphaFoldDB" id="A0AAD8BY63"/>
<proteinExistence type="predicted"/>
<comment type="caution">
    <text evidence="1">The sequence shown here is derived from an EMBL/GenBank/DDBJ whole genome shotgun (WGS) entry which is preliminary data.</text>
</comment>
<evidence type="ECO:0000313" key="2">
    <source>
        <dbReference type="Proteomes" id="UP001233172"/>
    </source>
</evidence>
<organism evidence="1 2">
    <name type="scientific">Biomphalaria pfeifferi</name>
    <name type="common">Bloodfluke planorb</name>
    <name type="synonym">Freshwater snail</name>
    <dbReference type="NCBI Taxonomy" id="112525"/>
    <lineage>
        <taxon>Eukaryota</taxon>
        <taxon>Metazoa</taxon>
        <taxon>Spiralia</taxon>
        <taxon>Lophotrochozoa</taxon>
        <taxon>Mollusca</taxon>
        <taxon>Gastropoda</taxon>
        <taxon>Heterobranchia</taxon>
        <taxon>Euthyneura</taxon>
        <taxon>Panpulmonata</taxon>
        <taxon>Hygrophila</taxon>
        <taxon>Lymnaeoidea</taxon>
        <taxon>Planorbidae</taxon>
        <taxon>Biomphalaria</taxon>
    </lineage>
</organism>
<dbReference type="EMBL" id="JASAOG010000023">
    <property type="protein sequence ID" value="KAK0063044.1"/>
    <property type="molecule type" value="Genomic_DNA"/>
</dbReference>
<dbReference type="Proteomes" id="UP001233172">
    <property type="component" value="Unassembled WGS sequence"/>
</dbReference>
<reference evidence="1" key="1">
    <citation type="journal article" date="2023" name="PLoS Negl. Trop. Dis.">
        <title>A genome sequence for Biomphalaria pfeifferi, the major vector snail for the human-infecting parasite Schistosoma mansoni.</title>
        <authorList>
            <person name="Bu L."/>
            <person name="Lu L."/>
            <person name="Laidemitt M.R."/>
            <person name="Zhang S.M."/>
            <person name="Mutuku M."/>
            <person name="Mkoji G."/>
            <person name="Steinauer M."/>
            <person name="Loker E.S."/>
        </authorList>
    </citation>
    <scope>NUCLEOTIDE SEQUENCE</scope>
    <source>
        <strain evidence="1">KasaAsao</strain>
    </source>
</reference>